<dbReference type="PANTHER" id="PTHR35812">
    <property type="entry name" value="LIPOPROTEIN"/>
    <property type="match status" value="1"/>
</dbReference>
<dbReference type="PANTHER" id="PTHR35812:SF1">
    <property type="entry name" value="LIPOPROTEIN"/>
    <property type="match status" value="1"/>
</dbReference>
<gene>
    <name evidence="3" type="ORF">ENS29_13310</name>
</gene>
<sequence length="238" mass="26377">MSFRSAFFCATVLTVLLHSICVYAFTPPDTGQTKCYDNVGNQITCPQPGQDYYGQDANFLINPNAFVKMDADGKDLPSNASSWAMVRDNATGLVWEVKNNADGTKDYTNHHDADNIYTWYDPNPLTNGGSSGTKNDGKDTYSLITALNQAGFGGYSDWRIPSREELRTIVDYSRFGPAINTAFFPNTQASPSTSYYWSSTTHANNPGSAWIVYFYDGGDGNFLKSSYYYYVRAVRGGQ</sequence>
<name>A0A7C4VR67_9BACT</name>
<dbReference type="EMBL" id="DSUH01000306">
    <property type="protein sequence ID" value="HGU33810.1"/>
    <property type="molecule type" value="Genomic_DNA"/>
</dbReference>
<evidence type="ECO:0000313" key="3">
    <source>
        <dbReference type="EMBL" id="HGU33810.1"/>
    </source>
</evidence>
<evidence type="ECO:0000256" key="1">
    <source>
        <dbReference type="SAM" id="SignalP"/>
    </source>
</evidence>
<keyword evidence="1" id="KW-0732">Signal</keyword>
<evidence type="ECO:0000259" key="2">
    <source>
        <dbReference type="Pfam" id="PF07603"/>
    </source>
</evidence>
<dbReference type="InterPro" id="IPR011460">
    <property type="entry name" value="Lcl_C"/>
</dbReference>
<feature type="signal peptide" evidence="1">
    <location>
        <begin position="1"/>
        <end position="24"/>
    </location>
</feature>
<organism evidence="3">
    <name type="scientific">Desulfatirhabdium butyrativorans</name>
    <dbReference type="NCBI Taxonomy" id="340467"/>
    <lineage>
        <taxon>Bacteria</taxon>
        <taxon>Pseudomonadati</taxon>
        <taxon>Thermodesulfobacteriota</taxon>
        <taxon>Desulfobacteria</taxon>
        <taxon>Desulfobacterales</taxon>
        <taxon>Desulfatirhabdiaceae</taxon>
        <taxon>Desulfatirhabdium</taxon>
    </lineage>
</organism>
<feature type="chain" id="PRO_5028152541" evidence="1">
    <location>
        <begin position="25"/>
        <end position="238"/>
    </location>
</feature>
<comment type="caution">
    <text evidence="3">The sequence shown here is derived from an EMBL/GenBank/DDBJ whole genome shotgun (WGS) entry which is preliminary data.</text>
</comment>
<dbReference type="AlphaFoldDB" id="A0A7C4VR67"/>
<protein>
    <submittedName>
        <fullName evidence="3">DUF1566 domain-containing protein</fullName>
    </submittedName>
</protein>
<accession>A0A7C4VR67</accession>
<feature type="domain" description="Lcl C-terminal" evidence="2">
    <location>
        <begin position="85"/>
        <end position="235"/>
    </location>
</feature>
<reference evidence="3" key="1">
    <citation type="journal article" date="2020" name="mSystems">
        <title>Genome- and Community-Level Interaction Insights into Carbon Utilization and Element Cycling Functions of Hydrothermarchaeota in Hydrothermal Sediment.</title>
        <authorList>
            <person name="Zhou Z."/>
            <person name="Liu Y."/>
            <person name="Xu W."/>
            <person name="Pan J."/>
            <person name="Luo Z.H."/>
            <person name="Li M."/>
        </authorList>
    </citation>
    <scope>NUCLEOTIDE SEQUENCE [LARGE SCALE GENOMIC DNA]</scope>
    <source>
        <strain evidence="3">SpSt-477</strain>
    </source>
</reference>
<dbReference type="Pfam" id="PF07603">
    <property type="entry name" value="Lcl_C"/>
    <property type="match status" value="1"/>
</dbReference>
<proteinExistence type="predicted"/>